<protein>
    <submittedName>
        <fullName evidence="2">Sporulation protein YqfD</fullName>
    </submittedName>
</protein>
<keyword evidence="1" id="KW-1133">Transmembrane helix</keyword>
<dbReference type="EMBL" id="JACOPF010000001">
    <property type="protein sequence ID" value="MBC5687780.1"/>
    <property type="molecule type" value="Genomic_DNA"/>
</dbReference>
<dbReference type="Proteomes" id="UP000652477">
    <property type="component" value="Unassembled WGS sequence"/>
</dbReference>
<dbReference type="AlphaFoldDB" id="A0A923RNV1"/>
<organism evidence="2 3">
    <name type="scientific">Mediterraneibacter hominis</name>
    <dbReference type="NCBI Taxonomy" id="2763054"/>
    <lineage>
        <taxon>Bacteria</taxon>
        <taxon>Bacillati</taxon>
        <taxon>Bacillota</taxon>
        <taxon>Clostridia</taxon>
        <taxon>Lachnospirales</taxon>
        <taxon>Lachnospiraceae</taxon>
        <taxon>Mediterraneibacter</taxon>
    </lineage>
</organism>
<dbReference type="RefSeq" id="WP_186874445.1">
    <property type="nucleotide sequence ID" value="NZ_JACOPF010000001.1"/>
</dbReference>
<evidence type="ECO:0000313" key="3">
    <source>
        <dbReference type="Proteomes" id="UP000652477"/>
    </source>
</evidence>
<proteinExistence type="predicted"/>
<gene>
    <name evidence="2" type="ORF">H8S37_02360</name>
</gene>
<comment type="caution">
    <text evidence="2">The sequence shown here is derived from an EMBL/GenBank/DDBJ whole genome shotgun (WGS) entry which is preliminary data.</text>
</comment>
<evidence type="ECO:0000313" key="2">
    <source>
        <dbReference type="EMBL" id="MBC5687780.1"/>
    </source>
</evidence>
<evidence type="ECO:0000256" key="1">
    <source>
        <dbReference type="SAM" id="Phobius"/>
    </source>
</evidence>
<feature type="transmembrane region" description="Helical" evidence="1">
    <location>
        <begin position="89"/>
        <end position="109"/>
    </location>
</feature>
<reference evidence="2" key="1">
    <citation type="submission" date="2020-08" db="EMBL/GenBank/DDBJ databases">
        <title>Genome public.</title>
        <authorList>
            <person name="Liu C."/>
            <person name="Sun Q."/>
        </authorList>
    </citation>
    <scope>NUCLEOTIDE SEQUENCE</scope>
    <source>
        <strain evidence="2">NSJ-55</strain>
    </source>
</reference>
<accession>A0A923RNV1</accession>
<dbReference type="Pfam" id="PF06898">
    <property type="entry name" value="YqfD"/>
    <property type="match status" value="1"/>
</dbReference>
<keyword evidence="3" id="KW-1185">Reference proteome</keyword>
<keyword evidence="1" id="KW-0812">Transmembrane</keyword>
<keyword evidence="1" id="KW-0472">Membrane</keyword>
<name>A0A923RNV1_9FIRM</name>
<sequence length="421" mass="48935">MIQTLIRCLKGYLKIRVEGYSPERFLNLCRHHHIYIWGLVPAKNAYEMYISLKGFYKLKPIIRKTHTKINVVERYGFPFFMYRYRKRKLFFAGFFICAALMYLYSGFIWDIHFEGNEKWTDENLTEFLASREVTPFMRKSEVDCPEIVKEIRKEYNDIVWVSASIDGTRLKIQIKENEDRLLGEEAGTKETAAKDLIAAEDGVITKIVTRSGVPQVHSGDTVSKGDILVSGRVDVVDDSGEIIDYQYHVADADIYADTVMEYSDSMPLSYQEKIYDKKHRTQYYIQLGDWRFSVGTIKNTYKHAEISTEEHQVKMGENFYLPISFGAKNVKSYAFREKKYTKKELKEQLSENFHQFCMELEEKGIQIKENSVKIHIDQTKATASGILYLNQPITEEADTEILTIERVEQDESGRTDDGDTG</sequence>
<dbReference type="InterPro" id="IPR010690">
    <property type="entry name" value="YqfD"/>
</dbReference>